<evidence type="ECO:0000256" key="1">
    <source>
        <dbReference type="SAM" id="Coils"/>
    </source>
</evidence>
<organism evidence="2 3">
    <name type="scientific">Phytophthora oleae</name>
    <dbReference type="NCBI Taxonomy" id="2107226"/>
    <lineage>
        <taxon>Eukaryota</taxon>
        <taxon>Sar</taxon>
        <taxon>Stramenopiles</taxon>
        <taxon>Oomycota</taxon>
        <taxon>Peronosporomycetes</taxon>
        <taxon>Peronosporales</taxon>
        <taxon>Peronosporaceae</taxon>
        <taxon>Phytophthora</taxon>
    </lineage>
</organism>
<feature type="coiled-coil region" evidence="1">
    <location>
        <begin position="130"/>
        <end position="157"/>
    </location>
</feature>
<dbReference type="AlphaFoldDB" id="A0ABD3F7S6"/>
<evidence type="ECO:0000313" key="2">
    <source>
        <dbReference type="EMBL" id="KAL3661114.1"/>
    </source>
</evidence>
<keyword evidence="1" id="KW-0175">Coiled coil</keyword>
<accession>A0ABD3F7S6</accession>
<gene>
    <name evidence="2" type="ORF">V7S43_013723</name>
</gene>
<evidence type="ECO:0000313" key="3">
    <source>
        <dbReference type="Proteomes" id="UP001632037"/>
    </source>
</evidence>
<proteinExistence type="predicted"/>
<keyword evidence="3" id="KW-1185">Reference proteome</keyword>
<reference evidence="2 3" key="1">
    <citation type="submission" date="2024-09" db="EMBL/GenBank/DDBJ databases">
        <title>Genome sequencing and assembly of Phytophthora oleae, isolate VK10A, causative agent of rot of olive drupes.</title>
        <authorList>
            <person name="Conti Taguali S."/>
            <person name="Riolo M."/>
            <person name="La Spada F."/>
            <person name="Cacciola S.O."/>
            <person name="Dionisio G."/>
        </authorList>
    </citation>
    <scope>NUCLEOTIDE SEQUENCE [LARGE SCALE GENOMIC DNA]</scope>
    <source>
        <strain evidence="2 3">VK10A</strain>
    </source>
</reference>
<name>A0ABD3F7S6_9STRA</name>
<sequence>MPNFEAEGVTTFHPPHSTSYRYMLQLQDDKLSSWIEDKISKKQWSKGGMAKDGYITPANSITDASALDYAKFFQDALDRGPNKCGDVQRTVEILQDGALRLSFAVQFSFLRSMRVAKYTFELIPVSVERIDVLESKLRDQQEELERLRKEVSAGHALPFARLETSTKNANTRKLLWKAVESDFFHVVEGEVSIRQPGVYSVAAVMNNSPQSYSPLMKNK</sequence>
<dbReference type="Proteomes" id="UP001632037">
    <property type="component" value="Unassembled WGS sequence"/>
</dbReference>
<dbReference type="EMBL" id="JBIMZQ010000037">
    <property type="protein sequence ID" value="KAL3661114.1"/>
    <property type="molecule type" value="Genomic_DNA"/>
</dbReference>
<protein>
    <submittedName>
        <fullName evidence="2">Uncharacterized protein</fullName>
    </submittedName>
</protein>
<comment type="caution">
    <text evidence="2">The sequence shown here is derived from an EMBL/GenBank/DDBJ whole genome shotgun (WGS) entry which is preliminary data.</text>
</comment>